<dbReference type="STRING" id="1121409.SAMN02745124_04239"/>
<dbReference type="PANTHER" id="PTHR33238:SF11">
    <property type="entry name" value="TRANSCRIPTIONAL REGULATOR MNTR"/>
    <property type="match status" value="1"/>
</dbReference>
<evidence type="ECO:0000256" key="11">
    <source>
        <dbReference type="ARBA" id="ARBA00023211"/>
    </source>
</evidence>
<evidence type="ECO:0000256" key="10">
    <source>
        <dbReference type="ARBA" id="ARBA00023163"/>
    </source>
</evidence>
<dbReference type="SUPFAM" id="SSF47979">
    <property type="entry name" value="Iron-dependent repressor protein, dimerization domain"/>
    <property type="match status" value="1"/>
</dbReference>
<evidence type="ECO:0000256" key="12">
    <source>
        <dbReference type="ARBA" id="ARBA00025185"/>
    </source>
</evidence>
<comment type="function">
    <text evidence="12">In the presence of manganese, represses expression of mntH and mntS. Up-regulates expression of mntP.</text>
</comment>
<dbReference type="GO" id="GO:0046914">
    <property type="term" value="F:transition metal ion binding"/>
    <property type="evidence" value="ECO:0007669"/>
    <property type="project" value="InterPro"/>
</dbReference>
<evidence type="ECO:0000256" key="5">
    <source>
        <dbReference type="ARBA" id="ARBA00022490"/>
    </source>
</evidence>
<dbReference type="Gene3D" id="1.10.10.10">
    <property type="entry name" value="Winged helix-like DNA-binding domain superfamily/Winged helix DNA-binding domain"/>
    <property type="match status" value="1"/>
</dbReference>
<evidence type="ECO:0000256" key="3">
    <source>
        <dbReference type="ARBA" id="ARBA00011738"/>
    </source>
</evidence>
<comment type="similarity">
    <text evidence="2">Belongs to the DtxR/MntR family.</text>
</comment>
<proteinExistence type="inferred from homology"/>
<accession>A0A1M5YN32</accession>
<keyword evidence="6" id="KW-0678">Repressor</keyword>
<dbReference type="GO" id="GO:0003677">
    <property type="term" value="F:DNA binding"/>
    <property type="evidence" value="ECO:0007669"/>
    <property type="project" value="UniProtKB-KW"/>
</dbReference>
<evidence type="ECO:0000313" key="16">
    <source>
        <dbReference type="Proteomes" id="UP000184139"/>
    </source>
</evidence>
<evidence type="ECO:0000256" key="4">
    <source>
        <dbReference type="ARBA" id="ARBA00022386"/>
    </source>
</evidence>
<evidence type="ECO:0000313" key="15">
    <source>
        <dbReference type="EMBL" id="SHI13350.1"/>
    </source>
</evidence>
<evidence type="ECO:0000256" key="9">
    <source>
        <dbReference type="ARBA" id="ARBA00023159"/>
    </source>
</evidence>
<feature type="domain" description="HTH dtxR-type" evidence="14">
    <location>
        <begin position="1"/>
        <end position="67"/>
    </location>
</feature>
<evidence type="ECO:0000256" key="7">
    <source>
        <dbReference type="ARBA" id="ARBA00023015"/>
    </source>
</evidence>
<evidence type="ECO:0000256" key="13">
    <source>
        <dbReference type="ARBA" id="ARBA00032593"/>
    </source>
</evidence>
<dbReference type="SMART" id="SM00529">
    <property type="entry name" value="HTH_DTXR"/>
    <property type="match status" value="1"/>
</dbReference>
<dbReference type="InterPro" id="IPR036421">
    <property type="entry name" value="Fe_dep_repressor_sf"/>
</dbReference>
<dbReference type="PROSITE" id="PS50944">
    <property type="entry name" value="HTH_DTXR"/>
    <property type="match status" value="1"/>
</dbReference>
<dbReference type="Pfam" id="PF02742">
    <property type="entry name" value="Fe_dep_repr_C"/>
    <property type="match status" value="1"/>
</dbReference>
<dbReference type="InterPro" id="IPR036390">
    <property type="entry name" value="WH_DNA-bd_sf"/>
</dbReference>
<dbReference type="InterPro" id="IPR036388">
    <property type="entry name" value="WH-like_DNA-bd_sf"/>
</dbReference>
<protein>
    <recommendedName>
        <fullName evidence="4">Transcriptional regulator MntR</fullName>
    </recommendedName>
    <alternativeName>
        <fullName evidence="13">Manganese transport regulator</fullName>
    </alternativeName>
</protein>
<keyword evidence="9" id="KW-0010">Activator</keyword>
<dbReference type="Proteomes" id="UP000184139">
    <property type="component" value="Unassembled WGS sequence"/>
</dbReference>
<dbReference type="RefSeq" id="WP_073379226.1">
    <property type="nucleotide sequence ID" value="NZ_FQXS01000044.1"/>
</dbReference>
<keyword evidence="7" id="KW-0805">Transcription regulation</keyword>
<dbReference type="GO" id="GO:0046983">
    <property type="term" value="F:protein dimerization activity"/>
    <property type="evidence" value="ECO:0007669"/>
    <property type="project" value="InterPro"/>
</dbReference>
<name>A0A1M5YN32_9BACT</name>
<keyword evidence="8" id="KW-0238">DNA-binding</keyword>
<evidence type="ECO:0000256" key="8">
    <source>
        <dbReference type="ARBA" id="ARBA00023125"/>
    </source>
</evidence>
<evidence type="ECO:0000256" key="6">
    <source>
        <dbReference type="ARBA" id="ARBA00022491"/>
    </source>
</evidence>
<dbReference type="GO" id="GO:0005737">
    <property type="term" value="C:cytoplasm"/>
    <property type="evidence" value="ECO:0007669"/>
    <property type="project" value="UniProtKB-SubCell"/>
</dbReference>
<comment type="subunit">
    <text evidence="3">Homodimer.</text>
</comment>
<evidence type="ECO:0000259" key="14">
    <source>
        <dbReference type="PROSITE" id="PS50944"/>
    </source>
</evidence>
<organism evidence="15 16">
    <name type="scientific">Desulfofustis glycolicus DSM 9705</name>
    <dbReference type="NCBI Taxonomy" id="1121409"/>
    <lineage>
        <taxon>Bacteria</taxon>
        <taxon>Pseudomonadati</taxon>
        <taxon>Thermodesulfobacteriota</taxon>
        <taxon>Desulfobulbia</taxon>
        <taxon>Desulfobulbales</taxon>
        <taxon>Desulfocapsaceae</taxon>
        <taxon>Desulfofustis</taxon>
    </lineage>
</organism>
<dbReference type="AlphaFoldDB" id="A0A1M5YN32"/>
<dbReference type="SUPFAM" id="SSF46785">
    <property type="entry name" value="Winged helix' DNA-binding domain"/>
    <property type="match status" value="1"/>
</dbReference>
<evidence type="ECO:0000256" key="2">
    <source>
        <dbReference type="ARBA" id="ARBA00007871"/>
    </source>
</evidence>
<gene>
    <name evidence="15" type="ORF">SAMN02745124_04239</name>
</gene>
<evidence type="ECO:0000256" key="1">
    <source>
        <dbReference type="ARBA" id="ARBA00004496"/>
    </source>
</evidence>
<comment type="subcellular location">
    <subcellularLocation>
        <location evidence="1">Cytoplasm</location>
    </subcellularLocation>
</comment>
<dbReference type="PANTHER" id="PTHR33238">
    <property type="entry name" value="IRON (METAL) DEPENDENT REPRESSOR, DTXR FAMILY"/>
    <property type="match status" value="1"/>
</dbReference>
<keyword evidence="16" id="KW-1185">Reference proteome</keyword>
<dbReference type="InterPro" id="IPR050536">
    <property type="entry name" value="DtxR_MntR_Metal-Reg"/>
</dbReference>
<dbReference type="InterPro" id="IPR022687">
    <property type="entry name" value="HTH_DTXR"/>
</dbReference>
<dbReference type="Pfam" id="PF01325">
    <property type="entry name" value="Fe_dep_repress"/>
    <property type="match status" value="1"/>
</dbReference>
<dbReference type="OrthoDB" id="9791355at2"/>
<dbReference type="GO" id="GO:0003700">
    <property type="term" value="F:DNA-binding transcription factor activity"/>
    <property type="evidence" value="ECO:0007669"/>
    <property type="project" value="InterPro"/>
</dbReference>
<dbReference type="EMBL" id="FQXS01000044">
    <property type="protein sequence ID" value="SHI13350.1"/>
    <property type="molecule type" value="Genomic_DNA"/>
</dbReference>
<keyword evidence="5" id="KW-0963">Cytoplasm</keyword>
<dbReference type="Gene3D" id="1.10.60.10">
    <property type="entry name" value="Iron dependent repressor, metal binding and dimerisation domain"/>
    <property type="match status" value="1"/>
</dbReference>
<dbReference type="InterPro" id="IPR022689">
    <property type="entry name" value="Iron_dep_repressor"/>
</dbReference>
<sequence>MSEQRLSASLEDYLKAILLSSREHGAVRPRDIVERLRVSGPSVTEALQNLRSRGLVNYLPYEAVSLTEAGQRYADEVLHRHRLLRRFLREVLLLDAAVADAGACLMEHVVSPAIIERMLDYAAFLEQCGVDEASGGFRRYLEEHGRNDDDGADGRP</sequence>
<keyword evidence="10" id="KW-0804">Transcription</keyword>
<keyword evidence="11" id="KW-0464">Manganese</keyword>
<reference evidence="15 16" key="1">
    <citation type="submission" date="2016-11" db="EMBL/GenBank/DDBJ databases">
        <authorList>
            <person name="Jaros S."/>
            <person name="Januszkiewicz K."/>
            <person name="Wedrychowicz H."/>
        </authorList>
    </citation>
    <scope>NUCLEOTIDE SEQUENCE [LARGE SCALE GENOMIC DNA]</scope>
    <source>
        <strain evidence="15 16">DSM 9705</strain>
    </source>
</reference>
<dbReference type="InterPro" id="IPR001367">
    <property type="entry name" value="Fe_dep_repressor"/>
</dbReference>